<feature type="region of interest" description="Disordered" evidence="5">
    <location>
        <begin position="332"/>
        <end position="359"/>
    </location>
</feature>
<keyword evidence="1" id="KW-0805">Transcription regulation</keyword>
<dbReference type="GO" id="GO:0003677">
    <property type="term" value="F:DNA binding"/>
    <property type="evidence" value="ECO:0007669"/>
    <property type="project" value="UniProtKB-KW"/>
</dbReference>
<name>A0AAV8RXC0_ENSVE</name>
<dbReference type="AlphaFoldDB" id="A0AAV8RXC0"/>
<dbReference type="InterPro" id="IPR036093">
    <property type="entry name" value="NAC_dom_sf"/>
</dbReference>
<dbReference type="PANTHER" id="PTHR31744">
    <property type="entry name" value="PROTEIN CUP-SHAPED COTYLEDON 2-RELATED"/>
    <property type="match status" value="1"/>
</dbReference>
<evidence type="ECO:0000256" key="2">
    <source>
        <dbReference type="ARBA" id="ARBA00023125"/>
    </source>
</evidence>
<feature type="domain" description="NAC" evidence="6">
    <location>
        <begin position="115"/>
        <end position="264"/>
    </location>
</feature>
<dbReference type="FunFam" id="2.170.150.80:FF:000003">
    <property type="entry name" value="NAC domain-containing protein"/>
    <property type="match status" value="1"/>
</dbReference>
<sequence length="439" mass="49956">MDHGTQGGTQGGVLYDKMVEKYSRDGGGKEELREMSKAWEVSEEYMVQTNDFHHSHSRDSIIAGTTACPWLPSDFRALLIPTTSTHHNFLLISGNHMPKIFKSTSLTMETMESCVPPGFRFHPTDEELVGYYLKKKVASQKIDLDVIKDIDICRIEPWDLQERCRIGYEEQSEWYFFSHKDKKYPTGTRTNRATMAGFWKATGRDKAVHDKNKLIGMRKTLVFYKGRAPNGQKTDWIMHEYRLDSVENGPPQEEGWVVCRAFKKRATSPTRILADVWGCSYGYDDVGRMNSMIDPMIHLQKQPVTLQCKQETESDELHYLHPNQFVKLPQLESPSLTPANRRSSKMTVLEEEDEEQARTPNGIETVTDWRALDKFVASQLGQQCSSSVSEQVVSDFVADNDSEMALLLLQSETEGVGKFNEFLSSGGSNCETGICIFEQ</sequence>
<reference evidence="7 8" key="1">
    <citation type="submission" date="2022-12" db="EMBL/GenBank/DDBJ databases">
        <title>Chromosome-scale assembly of the Ensete ventricosum genome.</title>
        <authorList>
            <person name="Dussert Y."/>
            <person name="Stocks J."/>
            <person name="Wendawek A."/>
            <person name="Woldeyes F."/>
            <person name="Nichols R.A."/>
            <person name="Borrell J.S."/>
        </authorList>
    </citation>
    <scope>NUCLEOTIDE SEQUENCE [LARGE SCALE GENOMIC DNA]</scope>
    <source>
        <strain evidence="8">cv. Maze</strain>
        <tissue evidence="7">Seeds</tissue>
    </source>
</reference>
<dbReference type="InterPro" id="IPR003441">
    <property type="entry name" value="NAC-dom"/>
</dbReference>
<dbReference type="PROSITE" id="PS51005">
    <property type="entry name" value="NAC"/>
    <property type="match status" value="1"/>
</dbReference>
<dbReference type="Pfam" id="PF02365">
    <property type="entry name" value="NAM"/>
    <property type="match status" value="1"/>
</dbReference>
<protein>
    <recommendedName>
        <fullName evidence="6">NAC domain-containing protein</fullName>
    </recommendedName>
</protein>
<keyword evidence="2" id="KW-0238">DNA-binding</keyword>
<evidence type="ECO:0000313" key="7">
    <source>
        <dbReference type="EMBL" id="KAJ8511818.1"/>
    </source>
</evidence>
<dbReference type="Gene3D" id="2.170.150.80">
    <property type="entry name" value="NAC domain"/>
    <property type="match status" value="1"/>
</dbReference>
<accession>A0AAV8RXC0</accession>
<keyword evidence="3" id="KW-0804">Transcription</keyword>
<keyword evidence="8" id="KW-1185">Reference proteome</keyword>
<keyword evidence="4" id="KW-0539">Nucleus</keyword>
<dbReference type="GO" id="GO:0006355">
    <property type="term" value="P:regulation of DNA-templated transcription"/>
    <property type="evidence" value="ECO:0007669"/>
    <property type="project" value="InterPro"/>
</dbReference>
<dbReference type="Proteomes" id="UP001222027">
    <property type="component" value="Unassembled WGS sequence"/>
</dbReference>
<comment type="caution">
    <text evidence="7">The sequence shown here is derived from an EMBL/GenBank/DDBJ whole genome shotgun (WGS) entry which is preliminary data.</text>
</comment>
<dbReference type="PANTHER" id="PTHR31744:SF236">
    <property type="entry name" value="NAC DOMAIN-CONTAINING PROTEIN 105"/>
    <property type="match status" value="1"/>
</dbReference>
<evidence type="ECO:0000313" key="8">
    <source>
        <dbReference type="Proteomes" id="UP001222027"/>
    </source>
</evidence>
<dbReference type="EMBL" id="JAQQAF010000001">
    <property type="protein sequence ID" value="KAJ8511818.1"/>
    <property type="molecule type" value="Genomic_DNA"/>
</dbReference>
<evidence type="ECO:0000256" key="4">
    <source>
        <dbReference type="ARBA" id="ARBA00023242"/>
    </source>
</evidence>
<organism evidence="7 8">
    <name type="scientific">Ensete ventricosum</name>
    <name type="common">Abyssinian banana</name>
    <name type="synonym">Musa ensete</name>
    <dbReference type="NCBI Taxonomy" id="4639"/>
    <lineage>
        <taxon>Eukaryota</taxon>
        <taxon>Viridiplantae</taxon>
        <taxon>Streptophyta</taxon>
        <taxon>Embryophyta</taxon>
        <taxon>Tracheophyta</taxon>
        <taxon>Spermatophyta</taxon>
        <taxon>Magnoliopsida</taxon>
        <taxon>Liliopsida</taxon>
        <taxon>Zingiberales</taxon>
        <taxon>Musaceae</taxon>
        <taxon>Ensete</taxon>
    </lineage>
</organism>
<evidence type="ECO:0000256" key="3">
    <source>
        <dbReference type="ARBA" id="ARBA00023163"/>
    </source>
</evidence>
<proteinExistence type="predicted"/>
<evidence type="ECO:0000259" key="6">
    <source>
        <dbReference type="PROSITE" id="PS51005"/>
    </source>
</evidence>
<evidence type="ECO:0000256" key="1">
    <source>
        <dbReference type="ARBA" id="ARBA00023015"/>
    </source>
</evidence>
<feature type="compositionally biased region" description="Polar residues" evidence="5">
    <location>
        <begin position="332"/>
        <end position="341"/>
    </location>
</feature>
<dbReference type="SUPFAM" id="SSF101941">
    <property type="entry name" value="NAC domain"/>
    <property type="match status" value="1"/>
</dbReference>
<evidence type="ECO:0000256" key="5">
    <source>
        <dbReference type="SAM" id="MobiDB-lite"/>
    </source>
</evidence>
<gene>
    <name evidence="7" type="ORF">OPV22_002252</name>
</gene>